<evidence type="ECO:0000313" key="2">
    <source>
        <dbReference type="EMBL" id="KAJ6640869.1"/>
    </source>
</evidence>
<dbReference type="EMBL" id="WJQU01000002">
    <property type="protein sequence ID" value="KAJ6640869.1"/>
    <property type="molecule type" value="Genomic_DNA"/>
</dbReference>
<name>A0A9Q0N1H1_9DIPT</name>
<proteinExistence type="predicted"/>
<dbReference type="OrthoDB" id="7967959at2759"/>
<reference evidence="2" key="1">
    <citation type="submission" date="2022-07" db="EMBL/GenBank/DDBJ databases">
        <authorList>
            <person name="Trinca V."/>
            <person name="Uliana J.V.C."/>
            <person name="Torres T.T."/>
            <person name="Ward R.J."/>
            <person name="Monesi N."/>
        </authorList>
    </citation>
    <scope>NUCLEOTIDE SEQUENCE</scope>
    <source>
        <strain evidence="2">HSMRA1968</strain>
        <tissue evidence="2">Whole embryos</tissue>
    </source>
</reference>
<dbReference type="Proteomes" id="UP001151699">
    <property type="component" value="Chromosome B"/>
</dbReference>
<comment type="caution">
    <text evidence="2">The sequence shown here is derived from an EMBL/GenBank/DDBJ whole genome shotgun (WGS) entry which is preliminary data.</text>
</comment>
<protein>
    <recommendedName>
        <fullName evidence="1">DUF4729 domain-containing protein</fullName>
    </recommendedName>
</protein>
<sequence>QNKLCNSCASQVKLKRNAVERICLDDDLEFVQQRLIQDLNLADDSDYEAELNYLKEAKRAAVLEKEKNKLPLVCCEGIECLTNCRHDQFEKLQANTKTLARNSVSELSYEVKNKMENVQVKDSLSNFTLADKCSIRRSPQPPKRIPHRRVAINSSLSFSILSVEKGEESLNPLTDRASIAYRAFFRPTLNREEPRPQFEKIANVECDSITKSDIIPHIGNRNPFICPVTFCRSIIPVSDLIKHFKLNHIKVPIVPVTLEACTNLCWEAKLDQFGVSQCLMLLLSHKGKEFGSVNLNDCLPVAVMTTKIKLSELTEVECEEDRRHFYLVWLTAMSSSMDPVYYTITAWSGAQDARVHVVNSTQCYSIRDIQSPKNVYGSGMVMILTSEQIKRLSNNNQEMIKLQVVVH</sequence>
<feature type="non-terminal residue" evidence="2">
    <location>
        <position position="1"/>
    </location>
</feature>
<feature type="non-terminal residue" evidence="2">
    <location>
        <position position="407"/>
    </location>
</feature>
<keyword evidence="3" id="KW-1185">Reference proteome</keyword>
<evidence type="ECO:0000259" key="1">
    <source>
        <dbReference type="Pfam" id="PF15866"/>
    </source>
</evidence>
<evidence type="ECO:0000313" key="3">
    <source>
        <dbReference type="Proteomes" id="UP001151699"/>
    </source>
</evidence>
<dbReference type="AlphaFoldDB" id="A0A9Q0N1H1"/>
<gene>
    <name evidence="2" type="ORF">Bhyg_05802</name>
</gene>
<dbReference type="InterPro" id="IPR031732">
    <property type="entry name" value="DUF4729"/>
</dbReference>
<organism evidence="2 3">
    <name type="scientific">Pseudolycoriella hygida</name>
    <dbReference type="NCBI Taxonomy" id="35572"/>
    <lineage>
        <taxon>Eukaryota</taxon>
        <taxon>Metazoa</taxon>
        <taxon>Ecdysozoa</taxon>
        <taxon>Arthropoda</taxon>
        <taxon>Hexapoda</taxon>
        <taxon>Insecta</taxon>
        <taxon>Pterygota</taxon>
        <taxon>Neoptera</taxon>
        <taxon>Endopterygota</taxon>
        <taxon>Diptera</taxon>
        <taxon>Nematocera</taxon>
        <taxon>Sciaroidea</taxon>
        <taxon>Sciaridae</taxon>
        <taxon>Pseudolycoriella</taxon>
    </lineage>
</organism>
<dbReference type="Pfam" id="PF15866">
    <property type="entry name" value="DUF4729"/>
    <property type="match status" value="1"/>
</dbReference>
<accession>A0A9Q0N1H1</accession>
<feature type="domain" description="DUF4729" evidence="1">
    <location>
        <begin position="226"/>
        <end position="395"/>
    </location>
</feature>